<protein>
    <submittedName>
        <fullName evidence="1">Uncharacterized protein</fullName>
    </submittedName>
</protein>
<sequence length="133" mass="15527">MIKTLYNFGKILKDGFEGEYSDYYNPWQNPYPQAGEDSIVIVFNIENGKLSDNVELEKFSTKNLNKYLYRELAGPRATSLVPTLFYYYTDNEDDKQEAKAKLLDKVKRCFSNKNVERAYVLNISTSELFKFPC</sequence>
<dbReference type="EMBL" id="DSDK01000135">
    <property type="protein sequence ID" value="HDR50465.1"/>
    <property type="molecule type" value="Genomic_DNA"/>
</dbReference>
<accession>A0A831PJF8</accession>
<dbReference type="AlphaFoldDB" id="A0A831PJF8"/>
<dbReference type="InterPro" id="IPR013389">
    <property type="entry name" value="CRISPR-assoc_prot_Cas8b"/>
</dbReference>
<organism evidence="1">
    <name type="scientific">Mariniphaga anaerophila</name>
    <dbReference type="NCBI Taxonomy" id="1484053"/>
    <lineage>
        <taxon>Bacteria</taxon>
        <taxon>Pseudomonadati</taxon>
        <taxon>Bacteroidota</taxon>
        <taxon>Bacteroidia</taxon>
        <taxon>Marinilabiliales</taxon>
        <taxon>Prolixibacteraceae</taxon>
        <taxon>Mariniphaga</taxon>
    </lineage>
</organism>
<proteinExistence type="predicted"/>
<reference evidence="1" key="1">
    <citation type="journal article" date="2020" name="mSystems">
        <title>Genome- and Community-Level Interaction Insights into Carbon Utilization and Element Cycling Functions of Hydrothermarchaeota in Hydrothermal Sediment.</title>
        <authorList>
            <person name="Zhou Z."/>
            <person name="Liu Y."/>
            <person name="Xu W."/>
            <person name="Pan J."/>
            <person name="Luo Z.H."/>
            <person name="Li M."/>
        </authorList>
    </citation>
    <scope>NUCLEOTIDE SEQUENCE [LARGE SCALE GENOMIC DNA]</scope>
    <source>
        <strain evidence="1">SpSt-1217</strain>
    </source>
</reference>
<dbReference type="Proteomes" id="UP000886047">
    <property type="component" value="Unassembled WGS sequence"/>
</dbReference>
<comment type="caution">
    <text evidence="1">The sequence shown here is derived from an EMBL/GenBank/DDBJ whole genome shotgun (WGS) entry which is preliminary data.</text>
</comment>
<dbReference type="Pfam" id="PF09484">
    <property type="entry name" value="Cas_TM1802"/>
    <property type="match status" value="1"/>
</dbReference>
<evidence type="ECO:0000313" key="1">
    <source>
        <dbReference type="EMBL" id="HDR50465.1"/>
    </source>
</evidence>
<gene>
    <name evidence="1" type="ORF">ENN90_02425</name>
</gene>
<name>A0A831PJF8_9BACT</name>